<evidence type="ECO:0000313" key="2">
    <source>
        <dbReference type="EMBL" id="KAA9135216.1"/>
    </source>
</evidence>
<keyword evidence="1" id="KW-1133">Transmembrane helix</keyword>
<sequence>MRDLTPDDLGVLLSLFAVLLLAFGLDFHLSKRSAARHRERAVVFVLISVLGQATTALSLVLTWVAVWSPVAWERIDDLLVFIPGSIAVLCAVILTGETTVVRMLALLGSRRSRDRSASRGSQPLETGRS</sequence>
<name>A0A5N0TMX3_9MICO</name>
<dbReference type="Proteomes" id="UP000326838">
    <property type="component" value="Unassembled WGS sequence"/>
</dbReference>
<feature type="transmembrane region" description="Helical" evidence="1">
    <location>
        <begin position="41"/>
        <end position="66"/>
    </location>
</feature>
<dbReference type="AlphaFoldDB" id="A0A5N0TMX3"/>
<gene>
    <name evidence="2" type="ORF">F6B40_05975</name>
</gene>
<keyword evidence="1" id="KW-0812">Transmembrane</keyword>
<dbReference type="EMBL" id="VYUY01000006">
    <property type="protein sequence ID" value="KAA9135216.1"/>
    <property type="molecule type" value="Genomic_DNA"/>
</dbReference>
<feature type="transmembrane region" description="Helical" evidence="1">
    <location>
        <begin position="78"/>
        <end position="105"/>
    </location>
</feature>
<keyword evidence="1" id="KW-0472">Membrane</keyword>
<accession>A0A5N0TMX3</accession>
<organism evidence="2 3">
    <name type="scientific">Microbacterium caowuchunii</name>
    <dbReference type="NCBI Taxonomy" id="2614638"/>
    <lineage>
        <taxon>Bacteria</taxon>
        <taxon>Bacillati</taxon>
        <taxon>Actinomycetota</taxon>
        <taxon>Actinomycetes</taxon>
        <taxon>Micrococcales</taxon>
        <taxon>Microbacteriaceae</taxon>
        <taxon>Microbacterium</taxon>
    </lineage>
</organism>
<keyword evidence="3" id="KW-1185">Reference proteome</keyword>
<proteinExistence type="predicted"/>
<evidence type="ECO:0000256" key="1">
    <source>
        <dbReference type="SAM" id="Phobius"/>
    </source>
</evidence>
<evidence type="ECO:0000313" key="3">
    <source>
        <dbReference type="Proteomes" id="UP000326838"/>
    </source>
</evidence>
<protein>
    <submittedName>
        <fullName evidence="2">Uncharacterized protein</fullName>
    </submittedName>
</protein>
<reference evidence="3" key="1">
    <citation type="submission" date="2019-09" db="EMBL/GenBank/DDBJ databases">
        <title>Mumia zhuanghuii sp. nov. isolated from the intestinal contents of plateau pika (Ochotona curzoniae) in the Qinghai-Tibet plateau of China.</title>
        <authorList>
            <person name="Tian Z."/>
        </authorList>
    </citation>
    <scope>NUCLEOTIDE SEQUENCE [LARGE SCALE GENOMIC DNA]</scope>
    <source>
        <strain evidence="3">L-033</strain>
    </source>
</reference>
<dbReference type="RefSeq" id="WP_150892571.1">
    <property type="nucleotide sequence ID" value="NZ_VYUY01000006.1"/>
</dbReference>
<feature type="transmembrane region" description="Helical" evidence="1">
    <location>
        <begin position="12"/>
        <end position="29"/>
    </location>
</feature>
<comment type="caution">
    <text evidence="2">The sequence shown here is derived from an EMBL/GenBank/DDBJ whole genome shotgun (WGS) entry which is preliminary data.</text>
</comment>